<dbReference type="PANTHER" id="PTHR19211">
    <property type="entry name" value="ATP-BINDING TRANSPORT PROTEIN-RELATED"/>
    <property type="match status" value="1"/>
</dbReference>
<proteinExistence type="predicted"/>
<gene>
    <name evidence="6" type="ORF">E3P99_01334</name>
</gene>
<dbReference type="InterPro" id="IPR027417">
    <property type="entry name" value="P-loop_NTPase"/>
</dbReference>
<dbReference type="EMBL" id="SPNW01000015">
    <property type="protein sequence ID" value="TIA90977.1"/>
    <property type="molecule type" value="Genomic_DNA"/>
</dbReference>
<dbReference type="Pfam" id="PF00005">
    <property type="entry name" value="ABC_tran"/>
    <property type="match status" value="2"/>
</dbReference>
<keyword evidence="2" id="KW-0547">Nucleotide-binding</keyword>
<dbReference type="FunFam" id="3.40.50.300:FF:002709">
    <property type="entry name" value="Probable iron inhibited ABC transporter 2"/>
    <property type="match status" value="1"/>
</dbReference>
<evidence type="ECO:0000313" key="6">
    <source>
        <dbReference type="EMBL" id="TIA90977.1"/>
    </source>
</evidence>
<evidence type="ECO:0000313" key="7">
    <source>
        <dbReference type="Proteomes" id="UP000310189"/>
    </source>
</evidence>
<dbReference type="InterPro" id="IPR032781">
    <property type="entry name" value="ABC_tran_Xtn"/>
</dbReference>
<comment type="caution">
    <text evidence="6">The sequence shown here is derived from an EMBL/GenBank/DDBJ whole genome shotgun (WGS) entry which is preliminary data.</text>
</comment>
<feature type="region of interest" description="Disordered" evidence="4">
    <location>
        <begin position="1"/>
        <end position="49"/>
    </location>
</feature>
<dbReference type="InterPro" id="IPR003439">
    <property type="entry name" value="ABC_transporter-like_ATP-bd"/>
</dbReference>
<dbReference type="AlphaFoldDB" id="A0A4T0FQF4"/>
<dbReference type="PROSITE" id="PS50893">
    <property type="entry name" value="ABC_TRANSPORTER_2"/>
    <property type="match status" value="2"/>
</dbReference>
<name>A0A4T0FQF4_9BASI</name>
<evidence type="ECO:0000256" key="3">
    <source>
        <dbReference type="ARBA" id="ARBA00022840"/>
    </source>
</evidence>
<keyword evidence="7" id="KW-1185">Reference proteome</keyword>
<dbReference type="CDD" id="cd03221">
    <property type="entry name" value="ABCF_EF-3"/>
    <property type="match status" value="2"/>
</dbReference>
<dbReference type="FunFam" id="3.40.50.300:FF:000104">
    <property type="entry name" value="ATP-binding cassette sub-family F member 3"/>
    <property type="match status" value="1"/>
</dbReference>
<dbReference type="Proteomes" id="UP000310189">
    <property type="component" value="Unassembled WGS sequence"/>
</dbReference>
<keyword evidence="1" id="KW-0677">Repeat</keyword>
<evidence type="ECO:0000256" key="1">
    <source>
        <dbReference type="ARBA" id="ARBA00022737"/>
    </source>
</evidence>
<accession>A0A4T0FQF4</accession>
<dbReference type="PANTHER" id="PTHR19211:SF15">
    <property type="entry name" value="ATP-BINDING CASSETTE SUB-FAMILY F MEMBER 2"/>
    <property type="match status" value="1"/>
</dbReference>
<protein>
    <recommendedName>
        <fullName evidence="5">ABC transporter domain-containing protein</fullName>
    </recommendedName>
</protein>
<dbReference type="PROSITE" id="PS00211">
    <property type="entry name" value="ABC_TRANSPORTER_1"/>
    <property type="match status" value="1"/>
</dbReference>
<feature type="domain" description="ABC transporter" evidence="5">
    <location>
        <begin position="70"/>
        <end position="321"/>
    </location>
</feature>
<evidence type="ECO:0000256" key="2">
    <source>
        <dbReference type="ARBA" id="ARBA00022741"/>
    </source>
</evidence>
<dbReference type="Gene3D" id="3.40.50.300">
    <property type="entry name" value="P-loop containing nucleotide triphosphate hydrolases"/>
    <property type="match status" value="2"/>
</dbReference>
<organism evidence="6 7">
    <name type="scientific">Wallemia hederae</name>
    <dbReference type="NCBI Taxonomy" id="1540922"/>
    <lineage>
        <taxon>Eukaryota</taxon>
        <taxon>Fungi</taxon>
        <taxon>Dikarya</taxon>
        <taxon>Basidiomycota</taxon>
        <taxon>Wallemiomycotina</taxon>
        <taxon>Wallemiomycetes</taxon>
        <taxon>Wallemiales</taxon>
        <taxon>Wallemiaceae</taxon>
        <taxon>Wallemia</taxon>
    </lineage>
</organism>
<dbReference type="OrthoDB" id="2110130at2759"/>
<sequence>MAPLSASKAKRLQEKEAKAAAKGKSTTKSSKSGTTDGTEITEGGDMKKLSVATDRSTAGVLVSDPKGRDVKLDGFTLSFHGRLLIESAEVSLNYGQRYGLLGENGSGKTTFLQALADRDIEIPEHIDIHLVAGEAEPSDVNAMDFIIASAKEKVARLEQQIEDMSTADDIDELALEGKMEELEELDPSTFEARAGLILNGLGFSQQMMAKPTKDMSGGWRMRVTLARALFIKPHLLLLDEPTNHLDLEAVVWLEAYLSTYNHILVITSHSADFMDSVCTNIMDLTTKRKLVYYGGNYSIYCRTKTENETNQQKAYAKQQEEIQHIKKFIASAGTYANLVRQAKSKQKIIDKMEAAGLIEPVAQPRPLRFNFEDIRKLPPPIIAFNDVAFSYSGKPEDYLYKDLSFGIDMDSRIAIVGQNGTGKSTLLNLITGHLQSVDGAVSRHAGLKLGKYSQHSADQLPYDKTPVEHLESSYKEKFPNKDVQFWRSQLGRFGISGGHQTSPIAHLSDGLRNRVVFSMLAMDQPHILLLDEPTNHLDMESIDALALAVKEFEGGVVIVSHDFRLISQVAEELWEVKDRKIYNLTKADIDIQQYKSMLQKKSEASLEKAKLGGAGKTKA</sequence>
<dbReference type="Pfam" id="PF12848">
    <property type="entry name" value="ABC_tran_Xtn"/>
    <property type="match status" value="1"/>
</dbReference>
<dbReference type="InterPro" id="IPR017871">
    <property type="entry name" value="ABC_transporter-like_CS"/>
</dbReference>
<evidence type="ECO:0000259" key="5">
    <source>
        <dbReference type="PROSITE" id="PS50893"/>
    </source>
</evidence>
<feature type="compositionally biased region" description="Low complexity" evidence="4">
    <location>
        <begin position="20"/>
        <end position="43"/>
    </location>
</feature>
<evidence type="ECO:0000256" key="4">
    <source>
        <dbReference type="SAM" id="MobiDB-lite"/>
    </source>
</evidence>
<dbReference type="InterPro" id="IPR003593">
    <property type="entry name" value="AAA+_ATPase"/>
</dbReference>
<reference evidence="6 7" key="1">
    <citation type="submission" date="2019-03" db="EMBL/GenBank/DDBJ databases">
        <title>Sequencing 23 genomes of Wallemia ichthyophaga.</title>
        <authorList>
            <person name="Gostincar C."/>
        </authorList>
    </citation>
    <scope>NUCLEOTIDE SEQUENCE [LARGE SCALE GENOMIC DNA]</scope>
    <source>
        <strain evidence="6 7">EXF-5753</strain>
    </source>
</reference>
<dbReference type="GO" id="GO:0005524">
    <property type="term" value="F:ATP binding"/>
    <property type="evidence" value="ECO:0007669"/>
    <property type="project" value="UniProtKB-KW"/>
</dbReference>
<dbReference type="SMART" id="SM00382">
    <property type="entry name" value="AAA"/>
    <property type="match status" value="2"/>
</dbReference>
<keyword evidence="3" id="KW-0067">ATP-binding</keyword>
<dbReference type="SUPFAM" id="SSF52540">
    <property type="entry name" value="P-loop containing nucleoside triphosphate hydrolases"/>
    <property type="match status" value="2"/>
</dbReference>
<dbReference type="GO" id="GO:0016887">
    <property type="term" value="F:ATP hydrolysis activity"/>
    <property type="evidence" value="ECO:0007669"/>
    <property type="project" value="InterPro"/>
</dbReference>
<dbReference type="InterPro" id="IPR050611">
    <property type="entry name" value="ABCF"/>
</dbReference>
<feature type="domain" description="ABC transporter" evidence="5">
    <location>
        <begin position="382"/>
        <end position="603"/>
    </location>
</feature>